<proteinExistence type="predicted"/>
<dbReference type="Proteomes" id="UP000070456">
    <property type="component" value="Unassembled WGS sequence"/>
</dbReference>
<protein>
    <submittedName>
        <fullName evidence="7">Stage V sporulation protein B</fullName>
    </submittedName>
</protein>
<evidence type="ECO:0000313" key="8">
    <source>
        <dbReference type="Proteomes" id="UP000070456"/>
    </source>
</evidence>
<dbReference type="GO" id="GO:0005886">
    <property type="term" value="C:plasma membrane"/>
    <property type="evidence" value="ECO:0007669"/>
    <property type="project" value="UniProtKB-SubCell"/>
</dbReference>
<dbReference type="Pfam" id="PF01943">
    <property type="entry name" value="Polysacc_synt"/>
    <property type="match status" value="1"/>
</dbReference>
<dbReference type="GO" id="GO:0042910">
    <property type="term" value="F:xenobiotic transmembrane transporter activity"/>
    <property type="evidence" value="ECO:0007669"/>
    <property type="project" value="InterPro"/>
</dbReference>
<keyword evidence="2" id="KW-1003">Cell membrane</keyword>
<keyword evidence="3 6" id="KW-0812">Transmembrane</keyword>
<name>A0A140L9J3_9FIRM</name>
<organism evidence="7 8">
    <name type="scientific">Thermotalea metallivorans</name>
    <dbReference type="NCBI Taxonomy" id="520762"/>
    <lineage>
        <taxon>Bacteria</taxon>
        <taxon>Bacillati</taxon>
        <taxon>Bacillota</taxon>
        <taxon>Clostridia</taxon>
        <taxon>Peptostreptococcales</taxon>
        <taxon>Thermotaleaceae</taxon>
        <taxon>Thermotalea</taxon>
    </lineage>
</organism>
<feature type="transmembrane region" description="Helical" evidence="6">
    <location>
        <begin position="42"/>
        <end position="65"/>
    </location>
</feature>
<comment type="subcellular location">
    <subcellularLocation>
        <location evidence="1">Cell membrane</location>
        <topology evidence="1">Multi-pass membrane protein</topology>
    </subcellularLocation>
</comment>
<feature type="transmembrane region" description="Helical" evidence="6">
    <location>
        <begin position="321"/>
        <end position="340"/>
    </location>
</feature>
<dbReference type="Pfam" id="PF01554">
    <property type="entry name" value="MatE"/>
    <property type="match status" value="1"/>
</dbReference>
<dbReference type="PANTHER" id="PTHR30250:SF21">
    <property type="entry name" value="LIPID II FLIPPASE MURJ"/>
    <property type="match status" value="1"/>
</dbReference>
<evidence type="ECO:0000256" key="2">
    <source>
        <dbReference type="ARBA" id="ARBA00022475"/>
    </source>
</evidence>
<dbReference type="GO" id="GO:0015297">
    <property type="term" value="F:antiporter activity"/>
    <property type="evidence" value="ECO:0007669"/>
    <property type="project" value="InterPro"/>
</dbReference>
<evidence type="ECO:0000256" key="1">
    <source>
        <dbReference type="ARBA" id="ARBA00004651"/>
    </source>
</evidence>
<keyword evidence="4 6" id="KW-1133">Transmembrane helix</keyword>
<dbReference type="InterPro" id="IPR002528">
    <property type="entry name" value="MATE_fam"/>
</dbReference>
<keyword evidence="8" id="KW-1185">Reference proteome</keyword>
<dbReference type="InterPro" id="IPR014249">
    <property type="entry name" value="Spore_V_B"/>
</dbReference>
<keyword evidence="5 6" id="KW-0472">Membrane</keyword>
<evidence type="ECO:0000256" key="6">
    <source>
        <dbReference type="SAM" id="Phobius"/>
    </source>
</evidence>
<dbReference type="PANTHER" id="PTHR30250">
    <property type="entry name" value="PST FAMILY PREDICTED COLANIC ACID TRANSPORTER"/>
    <property type="match status" value="1"/>
</dbReference>
<feature type="transmembrane region" description="Helical" evidence="6">
    <location>
        <begin position="277"/>
        <end position="300"/>
    </location>
</feature>
<evidence type="ECO:0000256" key="5">
    <source>
        <dbReference type="ARBA" id="ARBA00023136"/>
    </source>
</evidence>
<evidence type="ECO:0000256" key="4">
    <source>
        <dbReference type="ARBA" id="ARBA00022989"/>
    </source>
</evidence>
<dbReference type="EMBL" id="LOEE01000019">
    <property type="protein sequence ID" value="KXG77218.1"/>
    <property type="molecule type" value="Genomic_DNA"/>
</dbReference>
<feature type="transmembrane region" description="Helical" evidence="6">
    <location>
        <begin position="181"/>
        <end position="203"/>
    </location>
</feature>
<feature type="transmembrane region" description="Helical" evidence="6">
    <location>
        <begin position="6"/>
        <end position="30"/>
    </location>
</feature>
<dbReference type="OrthoDB" id="9775950at2"/>
<feature type="transmembrane region" description="Helical" evidence="6">
    <location>
        <begin position="412"/>
        <end position="432"/>
    </location>
</feature>
<dbReference type="AlphaFoldDB" id="A0A140L9J3"/>
<dbReference type="InterPro" id="IPR050833">
    <property type="entry name" value="Poly_Biosynth_Transport"/>
</dbReference>
<feature type="transmembrane region" description="Helical" evidence="6">
    <location>
        <begin position="119"/>
        <end position="142"/>
    </location>
</feature>
<feature type="transmembrane region" description="Helical" evidence="6">
    <location>
        <begin position="360"/>
        <end position="378"/>
    </location>
</feature>
<evidence type="ECO:0000313" key="7">
    <source>
        <dbReference type="EMBL" id="KXG77218.1"/>
    </source>
</evidence>
<feature type="transmembrane region" description="Helical" evidence="6">
    <location>
        <begin position="453"/>
        <end position="470"/>
    </location>
</feature>
<feature type="transmembrane region" description="Helical" evidence="6">
    <location>
        <begin position="85"/>
        <end position="107"/>
    </location>
</feature>
<dbReference type="CDD" id="cd13124">
    <property type="entry name" value="MATE_SpoVB_like"/>
    <property type="match status" value="1"/>
</dbReference>
<dbReference type="InterPro" id="IPR024923">
    <property type="entry name" value="PG_synth_SpoVB"/>
</dbReference>
<accession>A0A140L9J3</accession>
<sequence length="514" mass="57931">MKKNSFLYGTVLLIFVNFIVRFLGFAYKIILSRWIGPEAIGLFHLVFPVLMIFITFTTAGIPVAVSKLTAHYISLHNKRGCNKVLGLSLWMGLLISTFLSLILFYYAKYISIIIENRDTYILLLALVPAIPLISISSILRGYYYGLKDVGPPGVAQILEQIFRIAFVMGILFVLKPQDPKYAATIAVIGISFGEFVGLLWLLLQFKYLEAFQLRKTYRLVKEDSISILGKIVYISVPITLSRLIGVVMQSLNAVLIPQRLQLAGYPPQEALSIFGKLAGMALPLLFLPFVVTSALVVNIIPNVSEEMTHKNWREIRMQSGLALRMTLLVALPITALFIFFADPICKLIYNQPGVGRYLSLLAYATVFLSLHHTISGILHGMGKQVLTTVNYFIGMGIQLVCTYYLVANPKLGVNGFIIGFISATFILFLLNYMGLRRAMKISLNFTNTLLKPVLATAVMIFFMVNVYQLLQYTGFDNTLRIFLSILWGFFSYIIVILCTGCIHWKTLKYLFYKK</sequence>
<feature type="transmembrane region" description="Helical" evidence="6">
    <location>
        <begin position="482"/>
        <end position="504"/>
    </location>
</feature>
<dbReference type="STRING" id="520762.AN619_07480"/>
<reference evidence="7 8" key="1">
    <citation type="submission" date="2015-12" db="EMBL/GenBank/DDBJ databases">
        <title>Draft genome sequence of the thermoanaerobe Thermotalea metallivorans, an isolate from the runoff channel of the Great Artesian Basin, Australia.</title>
        <authorList>
            <person name="Patel B.K."/>
        </authorList>
    </citation>
    <scope>NUCLEOTIDE SEQUENCE [LARGE SCALE GENOMIC DNA]</scope>
    <source>
        <strain evidence="7 8">B2-1</strain>
    </source>
</reference>
<feature type="transmembrane region" description="Helical" evidence="6">
    <location>
        <begin position="385"/>
        <end position="406"/>
    </location>
</feature>
<gene>
    <name evidence="7" type="primary">spoVB_1</name>
    <name evidence="7" type="ORF">AN619_07480</name>
</gene>
<evidence type="ECO:0000256" key="3">
    <source>
        <dbReference type="ARBA" id="ARBA00022692"/>
    </source>
</evidence>
<dbReference type="PIRSF" id="PIRSF038958">
    <property type="entry name" value="PG_synth_SpoVB"/>
    <property type="match status" value="1"/>
</dbReference>
<dbReference type="InterPro" id="IPR002797">
    <property type="entry name" value="Polysacc_synth"/>
</dbReference>
<dbReference type="RefSeq" id="WP_068555119.1">
    <property type="nucleotide sequence ID" value="NZ_LOEE01000019.1"/>
</dbReference>
<dbReference type="NCBIfam" id="TIGR02900">
    <property type="entry name" value="spore_V_B"/>
    <property type="match status" value="1"/>
</dbReference>
<comment type="caution">
    <text evidence="7">The sequence shown here is derived from an EMBL/GenBank/DDBJ whole genome shotgun (WGS) entry which is preliminary data.</text>
</comment>